<dbReference type="Pfam" id="PF13966">
    <property type="entry name" value="zf-RVT"/>
    <property type="match status" value="1"/>
</dbReference>
<reference evidence="2 3" key="1">
    <citation type="journal article" date="2023" name="G3 (Bethesda)">
        <title>A haplotype-resolved chromosome-scale genome for Quercus rubra L. provides insights into the genetics of adaptive traits for red oak species.</title>
        <authorList>
            <person name="Kapoor B."/>
            <person name="Jenkins J."/>
            <person name="Schmutz J."/>
            <person name="Zhebentyayeva T."/>
            <person name="Kuelheim C."/>
            <person name="Coggeshall M."/>
            <person name="Heim C."/>
            <person name="Lasky J.R."/>
            <person name="Leites L."/>
            <person name="Islam-Faridi N."/>
            <person name="Romero-Severson J."/>
            <person name="DeLeo V.L."/>
            <person name="Lucas S.M."/>
            <person name="Lazic D."/>
            <person name="Gailing O."/>
            <person name="Carlson J."/>
            <person name="Staton M."/>
        </authorList>
    </citation>
    <scope>NUCLEOTIDE SEQUENCE [LARGE SCALE GENOMIC DNA]</scope>
    <source>
        <strain evidence="2">Pseudo-F2</strain>
    </source>
</reference>
<dbReference type="PANTHER" id="PTHR33116">
    <property type="entry name" value="REVERSE TRANSCRIPTASE ZINC-BINDING DOMAIN-CONTAINING PROTEIN-RELATED-RELATED"/>
    <property type="match status" value="1"/>
</dbReference>
<dbReference type="InterPro" id="IPR036397">
    <property type="entry name" value="RNaseH_sf"/>
</dbReference>
<dbReference type="CDD" id="cd06222">
    <property type="entry name" value="RNase_H_like"/>
    <property type="match status" value="1"/>
</dbReference>
<proteinExistence type="predicted"/>
<gene>
    <name evidence="2" type="ORF">RGQ29_019488</name>
</gene>
<name>A0AAN7IWD4_QUERU</name>
<evidence type="ECO:0000259" key="1">
    <source>
        <dbReference type="Pfam" id="PF13966"/>
    </source>
</evidence>
<organism evidence="2 3">
    <name type="scientific">Quercus rubra</name>
    <name type="common">Northern red oak</name>
    <name type="synonym">Quercus borealis</name>
    <dbReference type="NCBI Taxonomy" id="3512"/>
    <lineage>
        <taxon>Eukaryota</taxon>
        <taxon>Viridiplantae</taxon>
        <taxon>Streptophyta</taxon>
        <taxon>Embryophyta</taxon>
        <taxon>Tracheophyta</taxon>
        <taxon>Spermatophyta</taxon>
        <taxon>Magnoliopsida</taxon>
        <taxon>eudicotyledons</taxon>
        <taxon>Gunneridae</taxon>
        <taxon>Pentapetalae</taxon>
        <taxon>rosids</taxon>
        <taxon>fabids</taxon>
        <taxon>Fagales</taxon>
        <taxon>Fagaceae</taxon>
        <taxon>Quercus</taxon>
    </lineage>
</organism>
<feature type="domain" description="Reverse transcriptase zinc-binding" evidence="1">
    <location>
        <begin position="218"/>
        <end position="301"/>
    </location>
</feature>
<dbReference type="AlphaFoldDB" id="A0AAN7IWD4"/>
<dbReference type="SUPFAM" id="SSF53098">
    <property type="entry name" value="Ribonuclease H-like"/>
    <property type="match status" value="1"/>
</dbReference>
<protein>
    <recommendedName>
        <fullName evidence="1">Reverse transcriptase zinc-binding domain-containing protein</fullName>
    </recommendedName>
</protein>
<dbReference type="EMBL" id="JAXUIC010000005">
    <property type="protein sequence ID" value="KAK4588506.1"/>
    <property type="molecule type" value="Genomic_DNA"/>
</dbReference>
<dbReference type="InterPro" id="IPR044730">
    <property type="entry name" value="RNase_H-like_dom_plant"/>
</dbReference>
<keyword evidence="3" id="KW-1185">Reference proteome</keyword>
<comment type="caution">
    <text evidence="2">The sequence shown here is derived from an EMBL/GenBank/DDBJ whole genome shotgun (WGS) entry which is preliminary data.</text>
</comment>
<dbReference type="InterPro" id="IPR012337">
    <property type="entry name" value="RNaseH-like_sf"/>
</dbReference>
<evidence type="ECO:0000313" key="2">
    <source>
        <dbReference type="EMBL" id="KAK4588506.1"/>
    </source>
</evidence>
<sequence>MLSLAGCQVLIQASSATIPAYVMQCSYLRGRILDGIDRVNRNFLWGSSESLKKIHWIGWHKVTKLKEEGGLGLQTAKGRNLALLAKLNWRFHTEGDVPWMQVLRKKYCLGRRLNATNPTSLPCSSLWAAMKKGMGTFEKGSRWLLNKGPLRSLIQGPLSREANKLEVKDFMKDTGWDWNGLSVELPLDIQMLIKATPIAMTSRGCDKITWADSPQGTFNLKSAYRIAMGHEEVPKFSASWLWKANTLPRIKTFIWMCAHNSIGVRSCLMRRGVCAEAMCPICQEAEESILHALRDCPWAKAIELLDWLSRNGNKRSTSVTLKPPWEILFLFTVWNIWKSRNNFFFQRKRLNQQLHMEVLKQSYEFLHCIASPRVMTQRCVKRIRWEKLPDGWMKLNTDGSVIGSKGVAGCGGVIRDDGGNWISGFTKRIGITNSFMAEVGLKGGAVVDVFSNAQYVNNVISPILYDCRLLSTRFSQIQFHHCYCEGN</sequence>
<dbReference type="PANTHER" id="PTHR33116:SF86">
    <property type="entry name" value="REVERSE TRANSCRIPTASE DOMAIN-CONTAINING PROTEIN"/>
    <property type="match status" value="1"/>
</dbReference>
<accession>A0AAN7IWD4</accession>
<dbReference type="Gene3D" id="3.30.420.10">
    <property type="entry name" value="Ribonuclease H-like superfamily/Ribonuclease H"/>
    <property type="match status" value="1"/>
</dbReference>
<dbReference type="GO" id="GO:0003676">
    <property type="term" value="F:nucleic acid binding"/>
    <property type="evidence" value="ECO:0007669"/>
    <property type="project" value="InterPro"/>
</dbReference>
<dbReference type="InterPro" id="IPR026960">
    <property type="entry name" value="RVT-Znf"/>
</dbReference>
<dbReference type="Proteomes" id="UP001324115">
    <property type="component" value="Unassembled WGS sequence"/>
</dbReference>
<evidence type="ECO:0000313" key="3">
    <source>
        <dbReference type="Proteomes" id="UP001324115"/>
    </source>
</evidence>